<dbReference type="GeneID" id="43582915"/>
<dbReference type="Gene3D" id="3.30.70.80">
    <property type="entry name" value="Peptidase S8 propeptide/proteinase inhibitor I9"/>
    <property type="match status" value="1"/>
</dbReference>
<evidence type="ECO:0000313" key="3">
    <source>
        <dbReference type="Proteomes" id="UP000398389"/>
    </source>
</evidence>
<evidence type="ECO:0000256" key="1">
    <source>
        <dbReference type="SAM" id="SignalP"/>
    </source>
</evidence>
<dbReference type="RefSeq" id="XP_031854706.1">
    <property type="nucleotide sequence ID" value="XM_031998815.1"/>
</dbReference>
<sequence length="114" mass="12869">MRLFATIFTLFALIVAVVFADDSISSRYIIVFEKGFKTPSKVVSTVESKLKDLGFSIVYRYNTVLNGFAVTPTNLATFADTYKTQEDVLAKFAEINDADYPFFVEKDQEAKINQ</sequence>
<keyword evidence="3" id="KW-1185">Reference proteome</keyword>
<gene>
    <name evidence="2" type="ORF">SAPINGB_P004100</name>
</gene>
<organism evidence="2 3">
    <name type="scientific">Magnusiomyces paraingens</name>
    <dbReference type="NCBI Taxonomy" id="2606893"/>
    <lineage>
        <taxon>Eukaryota</taxon>
        <taxon>Fungi</taxon>
        <taxon>Dikarya</taxon>
        <taxon>Ascomycota</taxon>
        <taxon>Saccharomycotina</taxon>
        <taxon>Dipodascomycetes</taxon>
        <taxon>Dipodascales</taxon>
        <taxon>Dipodascaceae</taxon>
        <taxon>Magnusiomyces</taxon>
    </lineage>
</organism>
<reference evidence="2 3" key="1">
    <citation type="submission" date="2019-09" db="EMBL/GenBank/DDBJ databases">
        <authorList>
            <person name="Brejova B."/>
        </authorList>
    </citation>
    <scope>NUCLEOTIDE SEQUENCE [LARGE SCALE GENOMIC DNA]</scope>
</reference>
<accession>A0A5E8BY68</accession>
<dbReference type="OrthoDB" id="5518345at2759"/>
<dbReference type="AlphaFoldDB" id="A0A5E8BY68"/>
<dbReference type="SUPFAM" id="SSF54897">
    <property type="entry name" value="Protease propeptides/inhibitors"/>
    <property type="match status" value="1"/>
</dbReference>
<dbReference type="EMBL" id="CABVLU010000003">
    <property type="protein sequence ID" value="VVT54487.1"/>
    <property type="molecule type" value="Genomic_DNA"/>
</dbReference>
<name>A0A5E8BY68_9ASCO</name>
<keyword evidence="1" id="KW-0732">Signal</keyword>
<feature type="chain" id="PRO_5022829548" description="Inhibitor I9 domain-containing protein" evidence="1">
    <location>
        <begin position="21"/>
        <end position="114"/>
    </location>
</feature>
<evidence type="ECO:0008006" key="4">
    <source>
        <dbReference type="Google" id="ProtNLM"/>
    </source>
</evidence>
<evidence type="ECO:0000313" key="2">
    <source>
        <dbReference type="EMBL" id="VVT54487.1"/>
    </source>
</evidence>
<dbReference type="Proteomes" id="UP000398389">
    <property type="component" value="Unassembled WGS sequence"/>
</dbReference>
<proteinExistence type="predicted"/>
<dbReference type="InterPro" id="IPR037045">
    <property type="entry name" value="S8pro/Inhibitor_I9_sf"/>
</dbReference>
<feature type="signal peptide" evidence="1">
    <location>
        <begin position="1"/>
        <end position="20"/>
    </location>
</feature>
<protein>
    <recommendedName>
        <fullName evidence="4">Inhibitor I9 domain-containing protein</fullName>
    </recommendedName>
</protein>